<feature type="domain" description="Peptidase S11 D-Ala-D-Ala carboxypeptidase A C-terminal" evidence="16">
    <location>
        <begin position="276"/>
        <end position="361"/>
    </location>
</feature>
<dbReference type="SUPFAM" id="SSF56601">
    <property type="entry name" value="beta-lactamase/transpeptidase-like"/>
    <property type="match status" value="1"/>
</dbReference>
<dbReference type="SMART" id="SM00936">
    <property type="entry name" value="PBP5_C"/>
    <property type="match status" value="1"/>
</dbReference>
<evidence type="ECO:0000256" key="7">
    <source>
        <dbReference type="ARBA" id="ARBA00022729"/>
    </source>
</evidence>
<protein>
    <recommendedName>
        <fullName evidence="4">serine-type D-Ala-D-Ala carboxypeptidase</fullName>
        <ecNumber evidence="4">3.4.16.4</ecNumber>
    </recommendedName>
</protein>
<dbReference type="PRINTS" id="PR00725">
    <property type="entry name" value="DADACBPTASE1"/>
</dbReference>
<feature type="active site" description="Proton acceptor" evidence="13">
    <location>
        <position position="68"/>
    </location>
</feature>
<dbReference type="Pfam" id="PF07943">
    <property type="entry name" value="PBP5_C"/>
    <property type="match status" value="1"/>
</dbReference>
<evidence type="ECO:0000313" key="18">
    <source>
        <dbReference type="Proteomes" id="UP000186015"/>
    </source>
</evidence>
<comment type="catalytic activity">
    <reaction evidence="12">
        <text>Preferential cleavage: (Ac)2-L-Lys-D-Ala-|-D-Ala. Also transpeptidation of peptidyl-alanyl moieties that are N-acyl substituents of D-alanine.</text>
        <dbReference type="EC" id="3.4.16.4"/>
    </reaction>
</comment>
<evidence type="ECO:0000256" key="6">
    <source>
        <dbReference type="ARBA" id="ARBA00022670"/>
    </source>
</evidence>
<keyword evidence="7" id="KW-0732">Signal</keyword>
<sequence length="382" mass="41842">MRRDRLGFFAGAAVLAMLMIFTLSTIGAKAESQVQISAKAAIVYNGSTGEVLFEKNADEPLPMASTTKIMSALIVLEQDGLDEKFTVDNAAVMTEGSSMGLRQGDKVSLRDLACGMLLPSGNDAANAAAVRVAGSIDGFVELMNARAEKLGLENTHFVTPSGLDDYTDDHYSTARDMAVLAAEAMKNQDLRDICGLQRVKLEFGDPPYERWLVNTNKLLKNHGITGIKTGFTDKARRCLVSSCMRDGCELICVTLNDPDDWKDHMTLFDYGFSQVEQVKLYPKEGETELMTADGRRVKCKVPEMVTAMTAEGAARAESRVYLPQFIYAPVKNGDKVGEIVYLLDGKEIGRRDITAAEDISAPAAENSFIIVIFRKFRQFTGL</sequence>
<feature type="binding site" evidence="14">
    <location>
        <position position="228"/>
    </location>
    <ligand>
        <name>substrate</name>
    </ligand>
</feature>
<dbReference type="GO" id="GO:0009002">
    <property type="term" value="F:serine-type D-Ala-D-Ala carboxypeptidase activity"/>
    <property type="evidence" value="ECO:0007669"/>
    <property type="project" value="UniProtKB-EC"/>
</dbReference>
<dbReference type="EC" id="3.4.16.4" evidence="4"/>
<gene>
    <name evidence="17" type="ORF">SAMN05216469_11053</name>
</gene>
<dbReference type="PANTHER" id="PTHR21581">
    <property type="entry name" value="D-ALANYL-D-ALANINE CARBOXYPEPTIDASE"/>
    <property type="match status" value="1"/>
</dbReference>
<keyword evidence="11" id="KW-0961">Cell wall biogenesis/degradation</keyword>
<evidence type="ECO:0000256" key="9">
    <source>
        <dbReference type="ARBA" id="ARBA00022960"/>
    </source>
</evidence>
<dbReference type="GO" id="GO:0008360">
    <property type="term" value="P:regulation of cell shape"/>
    <property type="evidence" value="ECO:0007669"/>
    <property type="project" value="UniProtKB-KW"/>
</dbReference>
<dbReference type="UniPathway" id="UPA00219"/>
<comment type="similarity">
    <text evidence="3 15">Belongs to the peptidase S11 family.</text>
</comment>
<name>A0A1H7LZZ5_RUMAL</name>
<evidence type="ECO:0000259" key="16">
    <source>
        <dbReference type="SMART" id="SM00936"/>
    </source>
</evidence>
<dbReference type="GO" id="GO:0071555">
    <property type="term" value="P:cell wall organization"/>
    <property type="evidence" value="ECO:0007669"/>
    <property type="project" value="UniProtKB-KW"/>
</dbReference>
<dbReference type="Gene3D" id="2.60.410.10">
    <property type="entry name" value="D-Ala-D-Ala carboxypeptidase, C-terminal domain"/>
    <property type="match status" value="1"/>
</dbReference>
<dbReference type="InterPro" id="IPR012338">
    <property type="entry name" value="Beta-lactam/transpept-like"/>
</dbReference>
<keyword evidence="5 17" id="KW-0121">Carboxypeptidase</keyword>
<organism evidence="17 18">
    <name type="scientific">Ruminococcus albus</name>
    <dbReference type="NCBI Taxonomy" id="1264"/>
    <lineage>
        <taxon>Bacteria</taxon>
        <taxon>Bacillati</taxon>
        <taxon>Bacillota</taxon>
        <taxon>Clostridia</taxon>
        <taxon>Eubacteriales</taxon>
        <taxon>Oscillospiraceae</taxon>
        <taxon>Ruminococcus</taxon>
    </lineage>
</organism>
<comment type="function">
    <text evidence="1">Removes C-terminal D-alanyl residues from sugar-peptide cell wall precursors.</text>
</comment>
<dbReference type="GO" id="GO:0009252">
    <property type="term" value="P:peptidoglycan biosynthetic process"/>
    <property type="evidence" value="ECO:0007669"/>
    <property type="project" value="UniProtKB-UniPathway"/>
</dbReference>
<evidence type="ECO:0000313" key="17">
    <source>
        <dbReference type="EMBL" id="SEL03887.1"/>
    </source>
</evidence>
<evidence type="ECO:0000256" key="14">
    <source>
        <dbReference type="PIRSR" id="PIRSR618044-2"/>
    </source>
</evidence>
<proteinExistence type="inferred from homology"/>
<dbReference type="InterPro" id="IPR015956">
    <property type="entry name" value="Peniciliin-bd_prot_C_sf"/>
</dbReference>
<dbReference type="InterPro" id="IPR012907">
    <property type="entry name" value="Peptidase_S11_C"/>
</dbReference>
<evidence type="ECO:0000256" key="12">
    <source>
        <dbReference type="ARBA" id="ARBA00034000"/>
    </source>
</evidence>
<keyword evidence="6" id="KW-0645">Protease</keyword>
<evidence type="ECO:0000256" key="10">
    <source>
        <dbReference type="ARBA" id="ARBA00022984"/>
    </source>
</evidence>
<dbReference type="Proteomes" id="UP000186015">
    <property type="component" value="Unassembled WGS sequence"/>
</dbReference>
<evidence type="ECO:0000256" key="3">
    <source>
        <dbReference type="ARBA" id="ARBA00007164"/>
    </source>
</evidence>
<dbReference type="AlphaFoldDB" id="A0A1H7LZZ5"/>
<dbReference type="InterPro" id="IPR037167">
    <property type="entry name" value="Peptidase_S11_C_sf"/>
</dbReference>
<dbReference type="Gene3D" id="3.40.710.10">
    <property type="entry name" value="DD-peptidase/beta-lactamase superfamily"/>
    <property type="match status" value="1"/>
</dbReference>
<dbReference type="InterPro" id="IPR018044">
    <property type="entry name" value="Peptidase_S11"/>
</dbReference>
<feature type="active site" evidence="13">
    <location>
        <position position="120"/>
    </location>
</feature>
<keyword evidence="8" id="KW-0378">Hydrolase</keyword>
<comment type="pathway">
    <text evidence="2">Cell wall biogenesis; peptidoglycan biosynthesis.</text>
</comment>
<dbReference type="Pfam" id="PF00768">
    <property type="entry name" value="Peptidase_S11"/>
    <property type="match status" value="1"/>
</dbReference>
<evidence type="ECO:0000256" key="4">
    <source>
        <dbReference type="ARBA" id="ARBA00012448"/>
    </source>
</evidence>
<dbReference type="EMBL" id="FOAT01000010">
    <property type="protein sequence ID" value="SEL03887.1"/>
    <property type="molecule type" value="Genomic_DNA"/>
</dbReference>
<dbReference type="RefSeq" id="WP_074833958.1">
    <property type="nucleotide sequence ID" value="NZ_FOAT01000010.1"/>
</dbReference>
<dbReference type="SUPFAM" id="SSF69189">
    <property type="entry name" value="Penicillin-binding protein associated domain"/>
    <property type="match status" value="1"/>
</dbReference>
<evidence type="ECO:0000256" key="2">
    <source>
        <dbReference type="ARBA" id="ARBA00004752"/>
    </source>
</evidence>
<evidence type="ECO:0000256" key="15">
    <source>
        <dbReference type="RuleBase" id="RU004016"/>
    </source>
</evidence>
<evidence type="ECO:0000256" key="13">
    <source>
        <dbReference type="PIRSR" id="PIRSR618044-1"/>
    </source>
</evidence>
<evidence type="ECO:0000256" key="11">
    <source>
        <dbReference type="ARBA" id="ARBA00023316"/>
    </source>
</evidence>
<dbReference type="OrthoDB" id="9791132at2"/>
<keyword evidence="9" id="KW-0133">Cell shape</keyword>
<accession>A0A1H7LZZ5</accession>
<dbReference type="InterPro" id="IPR001967">
    <property type="entry name" value="Peptidase_S11_N"/>
</dbReference>
<keyword evidence="10" id="KW-0573">Peptidoglycan synthesis</keyword>
<feature type="active site" description="Acyl-ester intermediate" evidence="13">
    <location>
        <position position="65"/>
    </location>
</feature>
<dbReference type="GO" id="GO:0006508">
    <property type="term" value="P:proteolysis"/>
    <property type="evidence" value="ECO:0007669"/>
    <property type="project" value="UniProtKB-KW"/>
</dbReference>
<evidence type="ECO:0000256" key="5">
    <source>
        <dbReference type="ARBA" id="ARBA00022645"/>
    </source>
</evidence>
<dbReference type="PANTHER" id="PTHR21581:SF33">
    <property type="entry name" value="D-ALANYL-D-ALANINE CARBOXYPEPTIDASE DACB"/>
    <property type="match status" value="1"/>
</dbReference>
<evidence type="ECO:0000256" key="8">
    <source>
        <dbReference type="ARBA" id="ARBA00022801"/>
    </source>
</evidence>
<evidence type="ECO:0000256" key="1">
    <source>
        <dbReference type="ARBA" id="ARBA00003217"/>
    </source>
</evidence>
<reference evidence="17 18" key="1">
    <citation type="submission" date="2016-10" db="EMBL/GenBank/DDBJ databases">
        <authorList>
            <person name="de Groot N.N."/>
        </authorList>
    </citation>
    <scope>NUCLEOTIDE SEQUENCE [LARGE SCALE GENOMIC DNA]</scope>
    <source>
        <strain evidence="17 18">KH2T6</strain>
    </source>
</reference>